<evidence type="ECO:0000256" key="7">
    <source>
        <dbReference type="ARBA" id="ARBA00022824"/>
    </source>
</evidence>
<feature type="transmembrane region" description="Helical" evidence="12">
    <location>
        <begin position="1092"/>
        <end position="1112"/>
    </location>
</feature>
<feature type="chain" id="PRO_5002522008" evidence="13">
    <location>
        <begin position="25"/>
        <end position="1116"/>
    </location>
</feature>
<evidence type="ECO:0000259" key="14">
    <source>
        <dbReference type="PROSITE" id="PS50893"/>
    </source>
</evidence>
<organism evidence="15">
    <name type="scientific">Phaffia rhodozyma</name>
    <name type="common">Yeast</name>
    <name type="synonym">Xanthophyllomyces dendrorhous</name>
    <dbReference type="NCBI Taxonomy" id="264483"/>
    <lineage>
        <taxon>Eukaryota</taxon>
        <taxon>Fungi</taxon>
        <taxon>Dikarya</taxon>
        <taxon>Basidiomycota</taxon>
        <taxon>Agaricomycotina</taxon>
        <taxon>Tremellomycetes</taxon>
        <taxon>Cystofilobasidiales</taxon>
        <taxon>Mrakiaceae</taxon>
        <taxon>Phaffia</taxon>
    </lineage>
</organism>
<keyword evidence="9 12" id="KW-1133">Transmembrane helix</keyword>
<feature type="transmembrane region" description="Helical" evidence="12">
    <location>
        <begin position="950"/>
        <end position="970"/>
    </location>
</feature>
<name>A0A0F7SPT9_PHARH</name>
<dbReference type="Pfam" id="PF01061">
    <property type="entry name" value="ABC2_membrane"/>
    <property type="match status" value="1"/>
</dbReference>
<dbReference type="InterPro" id="IPR017871">
    <property type="entry name" value="ABC_transporter-like_CS"/>
</dbReference>
<evidence type="ECO:0000313" key="15">
    <source>
        <dbReference type="EMBL" id="CED84267.1"/>
    </source>
</evidence>
<dbReference type="InterPro" id="IPR000742">
    <property type="entry name" value="EGF"/>
</dbReference>
<dbReference type="PANTHER" id="PTHR48041">
    <property type="entry name" value="ABC TRANSPORTER G FAMILY MEMBER 28"/>
    <property type="match status" value="1"/>
</dbReference>
<evidence type="ECO:0000256" key="9">
    <source>
        <dbReference type="ARBA" id="ARBA00022989"/>
    </source>
</evidence>
<feature type="transmembrane region" description="Helical" evidence="12">
    <location>
        <begin position="860"/>
        <end position="883"/>
    </location>
</feature>
<dbReference type="PROSITE" id="PS00022">
    <property type="entry name" value="EGF_1"/>
    <property type="match status" value="1"/>
</dbReference>
<proteinExistence type="inferred from homology"/>
<dbReference type="GO" id="GO:0005524">
    <property type="term" value="F:ATP binding"/>
    <property type="evidence" value="ECO:0007669"/>
    <property type="project" value="UniProtKB-KW"/>
</dbReference>
<evidence type="ECO:0000256" key="10">
    <source>
        <dbReference type="ARBA" id="ARBA00023136"/>
    </source>
</evidence>
<keyword evidence="6" id="KW-0547">Nucleotide-binding</keyword>
<feature type="transmembrane region" description="Helical" evidence="12">
    <location>
        <begin position="382"/>
        <end position="404"/>
    </location>
</feature>
<evidence type="ECO:0000256" key="5">
    <source>
        <dbReference type="ARBA" id="ARBA00022729"/>
    </source>
</evidence>
<evidence type="ECO:0000256" key="13">
    <source>
        <dbReference type="SAM" id="SignalP"/>
    </source>
</evidence>
<comment type="similarity">
    <text evidence="2">Belongs to the ABC transporter superfamily. ABCG family. Eye pigment precursor importer (TC 3.A.1.204) subfamily.</text>
</comment>
<evidence type="ECO:0000256" key="3">
    <source>
        <dbReference type="ARBA" id="ARBA00022448"/>
    </source>
</evidence>
<evidence type="ECO:0000256" key="12">
    <source>
        <dbReference type="SAM" id="Phobius"/>
    </source>
</evidence>
<dbReference type="InterPro" id="IPR027417">
    <property type="entry name" value="P-loop_NTPase"/>
</dbReference>
<dbReference type="Pfam" id="PF00005">
    <property type="entry name" value="ABC_tran"/>
    <property type="match status" value="1"/>
</dbReference>
<evidence type="ECO:0000256" key="6">
    <source>
        <dbReference type="ARBA" id="ARBA00022741"/>
    </source>
</evidence>
<keyword evidence="10 12" id="KW-0472">Membrane</keyword>
<dbReference type="InterPro" id="IPR013525">
    <property type="entry name" value="ABC2_TM"/>
</dbReference>
<dbReference type="GO" id="GO:0016887">
    <property type="term" value="F:ATP hydrolysis activity"/>
    <property type="evidence" value="ECO:0007669"/>
    <property type="project" value="InterPro"/>
</dbReference>
<dbReference type="CDD" id="cd03213">
    <property type="entry name" value="ABCG_EPDR"/>
    <property type="match status" value="1"/>
</dbReference>
<dbReference type="FunFam" id="3.40.50.300:FF:000702">
    <property type="entry name" value="ABC transporter (Adp1)"/>
    <property type="match status" value="1"/>
</dbReference>
<dbReference type="AlphaFoldDB" id="A0A0F7SPT9"/>
<feature type="domain" description="ABC transporter" evidence="14">
    <location>
        <begin position="436"/>
        <end position="680"/>
    </location>
</feature>
<feature type="transmembrane region" description="Helical" evidence="12">
    <location>
        <begin position="895"/>
        <end position="916"/>
    </location>
</feature>
<keyword evidence="4 12" id="KW-0812">Transmembrane</keyword>
<feature type="transmembrane region" description="Helical" evidence="12">
    <location>
        <begin position="976"/>
        <end position="999"/>
    </location>
</feature>
<keyword evidence="11" id="KW-0325">Glycoprotein</keyword>
<sequence>MRSLQMPLIIYASLVAPLLAAAKASDSNRSSPTSSPSLFSDSVGGQAPISAWGQGWKSNSLYLPPVKDEPCECFNCLLPKFNCGQYGQCNEFDGQCECPPGWGGLDCLTPLCDSLADGPNRHQRTLGEQCKCSDGWSGVNCNTCQTDQACANFRIPGWDYSSGGEIPPENMTCYKGGDAVRQNFQMCDVTNPAIIRELGTKKPQVTFSCTDGPAASNSSLGSAHLNGDPSMSPTDKTCAFQFWIASVESFYCTLSDCDWKIQSTYEANVTEYKCEKIQCDCVPGRMLCGEDGSVNLLANLQAEKSSWYSSIDEFLQQEVTGPGTFTCSTGKGCQFKEPAMNDLIDTVFGDPYITLQCDSGECLHYTQVPGYQRPERPDDSTWLAISVAAVCAFVLISALAFFFLSRTPKQSGGFGSIRLPAEETAKLMADHVPASLQFSSLSYTVNEQPILSHISGTVKHGEIMAIMGASGAGKSTLLDILALKSKRGTVGGDVYVNGKRVSNGEKEDEWKRVVGFVDQEDTLMSTLTVYETVLYSALLRLPREMSLEAKKFRTLETMQELGILSIKDSRIGESGRRSISGGEKRRVSIACELVTSPSVILLDEPTSGLDAYNAFNVIESLVTLAKDYNRTVIFTIHQPRSNIVALFDRLVLLAKGRVVYSGEYARCQEYFESLGHPCPPGFNIADFLIDLTARPTTKNPPRAIVSDLSSLVDVSSTNPSPPDAEAGFAGASRLASQETAVETRAEGDSSFISKAGRMFGIVPSSPADSSDSENIDGSALPEKLERLVSSFEKSDLAARIRAEIAGARANGHGPTGGGGNQGAFDEVDRGISKGYHKAGLWTQFTILSGRAFKNLYRNPLLMAGHYLTALGVALLCAALYRNIGIDLGSFQNRLGLFFFILALFAFSSLSSLGLFANERLLFMRERANGYYSPITYFVSKVLFDIIPLRVIPSILLGCIVYSTVGLVPTLTEFWKFILTLVLFNLATASVVLFISVAVANNGVASLAGSLVMLFNLLFGGLLMNYSLSSLPVRILMNFSFFHAAFEALLVNELRSIQLKDHKYGVDLEVPGAVILSSFGFRSQAFWWPDTAVLIATIFGFLGLSYTFLYLFVKERR</sequence>
<dbReference type="Gene3D" id="3.40.50.300">
    <property type="entry name" value="P-loop containing nucleotide triphosphate hydrolases"/>
    <property type="match status" value="1"/>
</dbReference>
<feature type="signal peptide" evidence="13">
    <location>
        <begin position="1"/>
        <end position="24"/>
    </location>
</feature>
<dbReference type="InterPro" id="IPR003439">
    <property type="entry name" value="ABC_transporter-like_ATP-bd"/>
</dbReference>
<dbReference type="PROSITE" id="PS01186">
    <property type="entry name" value="EGF_2"/>
    <property type="match status" value="1"/>
</dbReference>
<accession>A0A0F7SPT9</accession>
<protein>
    <submittedName>
        <fullName evidence="15">Transporter, ABC superfamily (Breast cancer resistance protein)</fullName>
    </submittedName>
</protein>
<dbReference type="PANTHER" id="PTHR48041:SF2">
    <property type="entry name" value="ATP-DEPENDENT PERMEASE-RELATED"/>
    <property type="match status" value="1"/>
</dbReference>
<dbReference type="InterPro" id="IPR043926">
    <property type="entry name" value="ABCG_dom"/>
</dbReference>
<evidence type="ECO:0000256" key="11">
    <source>
        <dbReference type="ARBA" id="ARBA00023180"/>
    </source>
</evidence>
<dbReference type="InterPro" id="IPR050352">
    <property type="entry name" value="ABCG_transporters"/>
</dbReference>
<dbReference type="CDD" id="cd00055">
    <property type="entry name" value="EGF_Lam"/>
    <property type="match status" value="1"/>
</dbReference>
<dbReference type="Pfam" id="PF19055">
    <property type="entry name" value="ABC2_membrane_7"/>
    <property type="match status" value="1"/>
</dbReference>
<comment type="subcellular location">
    <subcellularLocation>
        <location evidence="1">Endoplasmic reticulum membrane</location>
        <topology evidence="1">Multi-pass membrane protein</topology>
    </subcellularLocation>
</comment>
<evidence type="ECO:0000256" key="1">
    <source>
        <dbReference type="ARBA" id="ARBA00004477"/>
    </source>
</evidence>
<evidence type="ECO:0000256" key="2">
    <source>
        <dbReference type="ARBA" id="ARBA00005814"/>
    </source>
</evidence>
<dbReference type="InterPro" id="IPR002049">
    <property type="entry name" value="LE_dom"/>
</dbReference>
<dbReference type="PROSITE" id="PS00211">
    <property type="entry name" value="ABC_TRANSPORTER_1"/>
    <property type="match status" value="1"/>
</dbReference>
<dbReference type="SUPFAM" id="SSF52540">
    <property type="entry name" value="P-loop containing nucleoside triphosphate hydrolases"/>
    <property type="match status" value="1"/>
</dbReference>
<dbReference type="Gene3D" id="2.10.25.10">
    <property type="entry name" value="Laminin"/>
    <property type="match status" value="1"/>
</dbReference>
<evidence type="ECO:0000256" key="4">
    <source>
        <dbReference type="ARBA" id="ARBA00022692"/>
    </source>
</evidence>
<dbReference type="GO" id="GO:0005789">
    <property type="term" value="C:endoplasmic reticulum membrane"/>
    <property type="evidence" value="ECO:0007669"/>
    <property type="project" value="UniProtKB-SubCell"/>
</dbReference>
<evidence type="ECO:0000256" key="8">
    <source>
        <dbReference type="ARBA" id="ARBA00022840"/>
    </source>
</evidence>
<feature type="transmembrane region" description="Helical" evidence="12">
    <location>
        <begin position="1006"/>
        <end position="1026"/>
    </location>
</feature>
<dbReference type="InterPro" id="IPR003593">
    <property type="entry name" value="AAA+_ATPase"/>
</dbReference>
<keyword evidence="5 13" id="KW-0732">Signal</keyword>
<dbReference type="PROSITE" id="PS50893">
    <property type="entry name" value="ABC_TRANSPORTER_2"/>
    <property type="match status" value="1"/>
</dbReference>
<dbReference type="EMBL" id="LN483157">
    <property type="protein sequence ID" value="CED84267.1"/>
    <property type="molecule type" value="Genomic_DNA"/>
</dbReference>
<keyword evidence="7" id="KW-0256">Endoplasmic reticulum</keyword>
<dbReference type="GO" id="GO:0140359">
    <property type="term" value="F:ABC-type transporter activity"/>
    <property type="evidence" value="ECO:0007669"/>
    <property type="project" value="InterPro"/>
</dbReference>
<dbReference type="SMART" id="SM00382">
    <property type="entry name" value="AAA"/>
    <property type="match status" value="1"/>
</dbReference>
<keyword evidence="3" id="KW-0813">Transport</keyword>
<keyword evidence="8" id="KW-0067">ATP-binding</keyword>
<reference evidence="15" key="1">
    <citation type="submission" date="2014-08" db="EMBL/GenBank/DDBJ databases">
        <authorList>
            <person name="Sharma Rahul"/>
            <person name="Thines Marco"/>
        </authorList>
    </citation>
    <scope>NUCLEOTIDE SEQUENCE</scope>
</reference>